<sequence>MKAFVVAAFLCAVGHLAQGGELTQKNPEKRGISSGIFGGVADIHSGGLALGGGLLHGGLGVGVAGGYQNGLTVINPSSDPEDIKAELIQCRFKIRQVRSKK</sequence>
<dbReference type="EMBL" id="VTPC01001945">
    <property type="protein sequence ID" value="KAF2900925.1"/>
    <property type="molecule type" value="Genomic_DNA"/>
</dbReference>
<gene>
    <name evidence="2" type="ORF">ILUMI_05265</name>
</gene>
<name>A0A8K0DI15_IGNLU</name>
<accession>A0A8K0DI15</accession>
<reference evidence="2" key="1">
    <citation type="submission" date="2019-08" db="EMBL/GenBank/DDBJ databases">
        <title>The genome of the North American firefly Photinus pyralis.</title>
        <authorList>
            <consortium name="Photinus pyralis genome working group"/>
            <person name="Fallon T.R."/>
            <person name="Sander Lower S.E."/>
            <person name="Weng J.-K."/>
        </authorList>
    </citation>
    <scope>NUCLEOTIDE SEQUENCE</scope>
    <source>
        <strain evidence="2">TRF0915ILg1</strain>
        <tissue evidence="2">Whole body</tissue>
    </source>
</reference>
<keyword evidence="1" id="KW-0732">Signal</keyword>
<dbReference type="OrthoDB" id="6810193at2759"/>
<comment type="caution">
    <text evidence="2">The sequence shown here is derived from an EMBL/GenBank/DDBJ whole genome shotgun (WGS) entry which is preliminary data.</text>
</comment>
<keyword evidence="3" id="KW-1185">Reference proteome</keyword>
<evidence type="ECO:0000313" key="3">
    <source>
        <dbReference type="Proteomes" id="UP000801492"/>
    </source>
</evidence>
<dbReference type="AlphaFoldDB" id="A0A8K0DI15"/>
<protein>
    <submittedName>
        <fullName evidence="2">Uncharacterized protein</fullName>
    </submittedName>
</protein>
<proteinExistence type="predicted"/>
<evidence type="ECO:0000256" key="1">
    <source>
        <dbReference type="SAM" id="SignalP"/>
    </source>
</evidence>
<feature type="signal peptide" evidence="1">
    <location>
        <begin position="1"/>
        <end position="19"/>
    </location>
</feature>
<organism evidence="2 3">
    <name type="scientific">Ignelater luminosus</name>
    <name type="common">Cucubano</name>
    <name type="synonym">Pyrophorus luminosus</name>
    <dbReference type="NCBI Taxonomy" id="2038154"/>
    <lineage>
        <taxon>Eukaryota</taxon>
        <taxon>Metazoa</taxon>
        <taxon>Ecdysozoa</taxon>
        <taxon>Arthropoda</taxon>
        <taxon>Hexapoda</taxon>
        <taxon>Insecta</taxon>
        <taxon>Pterygota</taxon>
        <taxon>Neoptera</taxon>
        <taxon>Endopterygota</taxon>
        <taxon>Coleoptera</taxon>
        <taxon>Polyphaga</taxon>
        <taxon>Elateriformia</taxon>
        <taxon>Elateroidea</taxon>
        <taxon>Elateridae</taxon>
        <taxon>Agrypninae</taxon>
        <taxon>Pyrophorini</taxon>
        <taxon>Ignelater</taxon>
    </lineage>
</organism>
<feature type="chain" id="PRO_5035462814" evidence="1">
    <location>
        <begin position="20"/>
        <end position="101"/>
    </location>
</feature>
<evidence type="ECO:0000313" key="2">
    <source>
        <dbReference type="EMBL" id="KAF2900925.1"/>
    </source>
</evidence>
<dbReference type="Proteomes" id="UP000801492">
    <property type="component" value="Unassembled WGS sequence"/>
</dbReference>